<accession>A0ABV1EQ67</accession>
<keyword evidence="1" id="KW-1133">Transmembrane helix</keyword>
<sequence>MERAYKGRRAMEGLSTVGVVLVCAALVTQFILLFVAGLVLIAVSVAILHLYWRCPDCGAFLGVSKTETCPSCGRPIA</sequence>
<evidence type="ECO:0000313" key="3">
    <source>
        <dbReference type="Proteomes" id="UP001440599"/>
    </source>
</evidence>
<keyword evidence="1" id="KW-0472">Membrane</keyword>
<evidence type="ECO:0000256" key="1">
    <source>
        <dbReference type="SAM" id="Phobius"/>
    </source>
</evidence>
<evidence type="ECO:0000313" key="2">
    <source>
        <dbReference type="EMBL" id="MEQ2456145.1"/>
    </source>
</evidence>
<keyword evidence="3" id="KW-1185">Reference proteome</keyword>
<evidence type="ECO:0008006" key="4">
    <source>
        <dbReference type="Google" id="ProtNLM"/>
    </source>
</evidence>
<reference evidence="2 3" key="1">
    <citation type="submission" date="2024-03" db="EMBL/GenBank/DDBJ databases">
        <title>Human intestinal bacterial collection.</title>
        <authorList>
            <person name="Pauvert C."/>
            <person name="Hitch T.C.A."/>
            <person name="Clavel T."/>
        </authorList>
    </citation>
    <scope>NUCLEOTIDE SEQUENCE [LARGE SCALE GENOMIC DNA]</scope>
    <source>
        <strain evidence="2 3">CLA-AP-H34</strain>
    </source>
</reference>
<name>A0ABV1EQ67_9FIRM</name>
<comment type="caution">
    <text evidence="2">The sequence shown here is derived from an EMBL/GenBank/DDBJ whole genome shotgun (WGS) entry which is preliminary data.</text>
</comment>
<keyword evidence="1" id="KW-0812">Transmembrane</keyword>
<organism evidence="2 3">
    <name type="scientific">Flavonifractor hominis</name>
    <dbReference type="NCBI Taxonomy" id="3133178"/>
    <lineage>
        <taxon>Bacteria</taxon>
        <taxon>Bacillati</taxon>
        <taxon>Bacillota</taxon>
        <taxon>Clostridia</taxon>
        <taxon>Eubacteriales</taxon>
        <taxon>Oscillospiraceae</taxon>
        <taxon>Flavonifractor</taxon>
    </lineage>
</organism>
<dbReference type="EMBL" id="JBBMFT010000003">
    <property type="protein sequence ID" value="MEQ2456145.1"/>
    <property type="molecule type" value="Genomic_DNA"/>
</dbReference>
<dbReference type="Proteomes" id="UP001440599">
    <property type="component" value="Unassembled WGS sequence"/>
</dbReference>
<feature type="transmembrane region" description="Helical" evidence="1">
    <location>
        <begin position="20"/>
        <end position="52"/>
    </location>
</feature>
<protein>
    <recommendedName>
        <fullName evidence="4">Zinc ribbon domain-containing protein</fullName>
    </recommendedName>
</protein>
<gene>
    <name evidence="2" type="ORF">WMO45_06375</name>
</gene>
<proteinExistence type="predicted"/>
<dbReference type="RefSeq" id="WP_349139726.1">
    <property type="nucleotide sequence ID" value="NZ_JBBMFT010000003.1"/>
</dbReference>